<dbReference type="AlphaFoldDB" id="A0A9D3XEI7"/>
<keyword evidence="2" id="KW-1185">Reference proteome</keyword>
<organism evidence="1 2">
    <name type="scientific">Mauremys mutica</name>
    <name type="common">yellowpond turtle</name>
    <dbReference type="NCBI Taxonomy" id="74926"/>
    <lineage>
        <taxon>Eukaryota</taxon>
        <taxon>Metazoa</taxon>
        <taxon>Chordata</taxon>
        <taxon>Craniata</taxon>
        <taxon>Vertebrata</taxon>
        <taxon>Euteleostomi</taxon>
        <taxon>Archelosauria</taxon>
        <taxon>Testudinata</taxon>
        <taxon>Testudines</taxon>
        <taxon>Cryptodira</taxon>
        <taxon>Durocryptodira</taxon>
        <taxon>Testudinoidea</taxon>
        <taxon>Geoemydidae</taxon>
        <taxon>Geoemydinae</taxon>
        <taxon>Mauremys</taxon>
    </lineage>
</organism>
<dbReference type="Proteomes" id="UP000827986">
    <property type="component" value="Unassembled WGS sequence"/>
</dbReference>
<name>A0A9D3XEI7_9SAUR</name>
<dbReference type="EMBL" id="JAHDVG010000474">
    <property type="protein sequence ID" value="KAH1177575.1"/>
    <property type="molecule type" value="Genomic_DNA"/>
</dbReference>
<accession>A0A9D3XEI7</accession>
<protein>
    <submittedName>
        <fullName evidence="1">Uncharacterized protein</fullName>
    </submittedName>
</protein>
<evidence type="ECO:0000313" key="2">
    <source>
        <dbReference type="Proteomes" id="UP000827986"/>
    </source>
</evidence>
<evidence type="ECO:0000313" key="1">
    <source>
        <dbReference type="EMBL" id="KAH1177575.1"/>
    </source>
</evidence>
<reference evidence="1" key="1">
    <citation type="submission" date="2021-09" db="EMBL/GenBank/DDBJ databases">
        <title>The genome of Mauremys mutica provides insights into the evolution of semi-aquatic lifestyle.</title>
        <authorList>
            <person name="Gong S."/>
            <person name="Gao Y."/>
        </authorList>
    </citation>
    <scope>NUCLEOTIDE SEQUENCE</scope>
    <source>
        <strain evidence="1">MM-2020</strain>
        <tissue evidence="1">Muscle</tissue>
    </source>
</reference>
<gene>
    <name evidence="1" type="ORF">KIL84_011277</name>
</gene>
<sequence>MVRTTGIAAAQGMEQNGQFALAPCLRGPANQAALQAGAWGSQHHSGVARQIGPVCCSISIDRGADGPNLSASATLYARPQRPEWGAGLSLAGQEPPLRGQCGVGSFSHLVESERGTDSAGEMLGQWLQRGWLHRDWRWCLASP</sequence>
<proteinExistence type="predicted"/>
<comment type="caution">
    <text evidence="1">The sequence shown here is derived from an EMBL/GenBank/DDBJ whole genome shotgun (WGS) entry which is preliminary data.</text>
</comment>